<protein>
    <recommendedName>
        <fullName evidence="3">DUF1015 domain-containing protein</fullName>
    </recommendedName>
</protein>
<dbReference type="PANTHER" id="PTHR36454">
    <property type="entry name" value="LMO2823 PROTEIN"/>
    <property type="match status" value="1"/>
</dbReference>
<dbReference type="STRING" id="926559.JoomaDRAFT_3435"/>
<sequence>MVKIIPFTAVRPTKDKVGLVVSRSYEDYPVDELNTTLSYNPFSFLHIINPGYKFHHDISGERRFSLVKNRYLEFIEEDIFLKDKNPAFYIYKIKTRKGSFCGIFAGASIDDYRKNNIKKHEATLQTREKLFKEYLKTVGFNAEPVLLTYPDNNRIDEIIKSITVQNPEYEFATTDKAIHYLWKVDDGNIVSEIQQVFKELDCVYIADGHHRSASSNLLAEELQQKNPKHTGEEPYNYFMSYLIPESNLKIYEFNRMVKDLNGLSKEEFLIHLDEYFRIENRGADLYKPSKIHHFGMYLEGEFYSLYLRKNYPFTNSLSELDTQILFVTILKPILGIEDLRNDSRIEYGYGKYNTIKMKDSIDNGKFKVGFSLYPVKVSQMKQIADDGLKMPPKTTYIEPKLKSGLTIYEF</sequence>
<dbReference type="OrthoDB" id="9781616at2"/>
<name>I3C9T4_9FLAO</name>
<evidence type="ECO:0000313" key="2">
    <source>
        <dbReference type="Proteomes" id="UP000004690"/>
    </source>
</evidence>
<dbReference type="InterPro" id="IPR008323">
    <property type="entry name" value="UCP033563"/>
</dbReference>
<dbReference type="Proteomes" id="UP000004690">
    <property type="component" value="Unassembled WGS sequence"/>
</dbReference>
<reference evidence="1 2" key="1">
    <citation type="submission" date="2012-02" db="EMBL/GenBank/DDBJ databases">
        <title>Improved High-Quality Draft genome of Joostella marina DSM 19592.</title>
        <authorList>
            <consortium name="US DOE Joint Genome Institute (JGI-PGF)"/>
            <person name="Lucas S."/>
            <person name="Copeland A."/>
            <person name="Lapidus A."/>
            <person name="Bruce D."/>
            <person name="Goodwin L."/>
            <person name="Pitluck S."/>
            <person name="Peters L."/>
            <person name="Chertkov O."/>
            <person name="Ovchinnikova G."/>
            <person name="Kyrpides N."/>
            <person name="Mavromatis K."/>
            <person name="Detter J.C."/>
            <person name="Han C."/>
            <person name="Land M."/>
            <person name="Hauser L."/>
            <person name="Markowitz V."/>
            <person name="Cheng J.-F."/>
            <person name="Hugenholtz P."/>
            <person name="Woyke T."/>
            <person name="Wu D."/>
            <person name="Tindall B."/>
            <person name="Brambilla E."/>
            <person name="Klenk H.-P."/>
            <person name="Eisen J.A."/>
        </authorList>
    </citation>
    <scope>NUCLEOTIDE SEQUENCE [LARGE SCALE GENOMIC DNA]</scope>
    <source>
        <strain evidence="1 2">DSM 19592</strain>
    </source>
</reference>
<dbReference type="PIRSF" id="PIRSF033563">
    <property type="entry name" value="UCP033563"/>
    <property type="match status" value="1"/>
</dbReference>
<dbReference type="EMBL" id="JH651379">
    <property type="protein sequence ID" value="EIJ40377.1"/>
    <property type="molecule type" value="Genomic_DNA"/>
</dbReference>
<gene>
    <name evidence="1" type="ORF">JoomaDRAFT_3435</name>
</gene>
<dbReference type="eggNOG" id="COG4198">
    <property type="taxonomic scope" value="Bacteria"/>
</dbReference>
<accession>I3C9T4</accession>
<dbReference type="PANTHER" id="PTHR36454:SF1">
    <property type="entry name" value="DUF1015 DOMAIN-CONTAINING PROTEIN"/>
    <property type="match status" value="1"/>
</dbReference>
<organism evidence="1 2">
    <name type="scientific">Galbibacter orientalis DSM 19592</name>
    <dbReference type="NCBI Taxonomy" id="926559"/>
    <lineage>
        <taxon>Bacteria</taxon>
        <taxon>Pseudomonadati</taxon>
        <taxon>Bacteroidota</taxon>
        <taxon>Flavobacteriia</taxon>
        <taxon>Flavobacteriales</taxon>
        <taxon>Flavobacteriaceae</taxon>
        <taxon>Galbibacter</taxon>
    </lineage>
</organism>
<dbReference type="Pfam" id="PF06245">
    <property type="entry name" value="DUF1015"/>
    <property type="match status" value="1"/>
</dbReference>
<proteinExistence type="predicted"/>
<dbReference type="AlphaFoldDB" id="I3C9T4"/>
<dbReference type="RefSeq" id="WP_008614631.1">
    <property type="nucleotide sequence ID" value="NZ_JH651379.1"/>
</dbReference>
<dbReference type="HOGENOM" id="CLU_031277_0_0_10"/>
<evidence type="ECO:0008006" key="3">
    <source>
        <dbReference type="Google" id="ProtNLM"/>
    </source>
</evidence>
<keyword evidence="2" id="KW-1185">Reference proteome</keyword>
<evidence type="ECO:0000313" key="1">
    <source>
        <dbReference type="EMBL" id="EIJ40377.1"/>
    </source>
</evidence>